<evidence type="ECO:0000256" key="1">
    <source>
        <dbReference type="SAM" id="Phobius"/>
    </source>
</evidence>
<name>A0A415EU91_ENTCA</name>
<feature type="transmembrane region" description="Helical" evidence="1">
    <location>
        <begin position="186"/>
        <end position="208"/>
    </location>
</feature>
<keyword evidence="1" id="KW-1133">Transmembrane helix</keyword>
<evidence type="ECO:0000313" key="2">
    <source>
        <dbReference type="EMBL" id="RHK06887.1"/>
    </source>
</evidence>
<feature type="transmembrane region" description="Helical" evidence="1">
    <location>
        <begin position="27"/>
        <end position="43"/>
    </location>
</feature>
<accession>A0A415EU91</accession>
<protein>
    <submittedName>
        <fullName evidence="2">Uncharacterized protein</fullName>
    </submittedName>
</protein>
<keyword evidence="1" id="KW-0472">Membrane</keyword>
<feature type="transmembrane region" description="Helical" evidence="1">
    <location>
        <begin position="49"/>
        <end position="68"/>
    </location>
</feature>
<organism evidence="2 3">
    <name type="scientific">Enterococcus casseliflavus</name>
    <name type="common">Enterococcus flavescens</name>
    <dbReference type="NCBI Taxonomy" id="37734"/>
    <lineage>
        <taxon>Bacteria</taxon>
        <taxon>Bacillati</taxon>
        <taxon>Bacillota</taxon>
        <taxon>Bacilli</taxon>
        <taxon>Lactobacillales</taxon>
        <taxon>Enterococcaceae</taxon>
        <taxon>Enterococcus</taxon>
    </lineage>
</organism>
<keyword evidence="1" id="KW-0812">Transmembrane</keyword>
<reference evidence="2 3" key="1">
    <citation type="submission" date="2018-08" db="EMBL/GenBank/DDBJ databases">
        <title>A genome reference for cultivated species of the human gut microbiota.</title>
        <authorList>
            <person name="Zou Y."/>
            <person name="Xue W."/>
            <person name="Luo G."/>
        </authorList>
    </citation>
    <scope>NUCLEOTIDE SEQUENCE [LARGE SCALE GENOMIC DNA]</scope>
    <source>
        <strain evidence="2 3">AF48-16</strain>
    </source>
</reference>
<comment type="caution">
    <text evidence="2">The sequence shown here is derived from an EMBL/GenBank/DDBJ whole genome shotgun (WGS) entry which is preliminary data.</text>
</comment>
<dbReference type="Proteomes" id="UP000286288">
    <property type="component" value="Unassembled WGS sequence"/>
</dbReference>
<proteinExistence type="predicted"/>
<evidence type="ECO:0000313" key="3">
    <source>
        <dbReference type="Proteomes" id="UP000286288"/>
    </source>
</evidence>
<sequence>MDFVKEDFAYYRRSFELMYRSYFRRRMIALSVAILIILGYLFLLQESLLLNIILLGILLGMMAWLVSLSQKASEVVRAFEEENQVPQIHQLTEFEDHYAFPMNDGTTMRVKKNGNRNFPSNNKQYTLMAGYKKVFFVQQPLMIFYYDLLEMKYDEAYRLKRNRQNGFNRWSRYFSFRSFKGSIGNVFQFLLGNIFFLFIAYRLIRYLIDILLHIL</sequence>
<gene>
    <name evidence="2" type="ORF">DW084_06875</name>
</gene>
<dbReference type="EMBL" id="QRMZ01000007">
    <property type="protein sequence ID" value="RHK06887.1"/>
    <property type="molecule type" value="Genomic_DNA"/>
</dbReference>
<dbReference type="AlphaFoldDB" id="A0A415EU91"/>